<dbReference type="Proteomes" id="UP000477980">
    <property type="component" value="Unassembled WGS sequence"/>
</dbReference>
<dbReference type="OrthoDB" id="9805535at2"/>
<name>A0A3R6FE07_9BACT</name>
<reference evidence="1 4" key="2">
    <citation type="submission" date="2019-09" db="EMBL/GenBank/DDBJ databases">
        <title>Distinct polysaccharide growth profiles of human intestinal Prevotella copri isolates.</title>
        <authorList>
            <person name="Fehlner-Peach H."/>
            <person name="Magnabosco C."/>
            <person name="Raghavan V."/>
            <person name="Scher J.U."/>
            <person name="Tett A."/>
            <person name="Cox L.M."/>
            <person name="Gottsegen C."/>
            <person name="Watters A."/>
            <person name="Wiltshire- Gordon J.D."/>
            <person name="Segata N."/>
            <person name="Bonneau R."/>
            <person name="Littman D.R."/>
        </authorList>
    </citation>
    <scope>NUCLEOTIDE SEQUENCE [LARGE SCALE GENOMIC DNA]</scope>
    <source>
        <strain evidence="1">IAA917</strain>
        <strain evidence="4">iAA917</strain>
    </source>
</reference>
<reference evidence="2 3" key="1">
    <citation type="submission" date="2018-08" db="EMBL/GenBank/DDBJ databases">
        <title>A genome reference for cultivated species of the human gut microbiota.</title>
        <authorList>
            <person name="Zou Y."/>
            <person name="Xue W."/>
            <person name="Luo G."/>
        </authorList>
    </citation>
    <scope>NUCLEOTIDE SEQUENCE [LARGE SCALE GENOMIC DNA]</scope>
    <source>
        <strain evidence="2 3">AF46-2NS</strain>
    </source>
</reference>
<sequence>MNKIPFEYGSIAENEYFIDRIEDRRDLKTFLGGGINVMLISPRRWGKSSLVKAAMEELKQEQKDVRVCYLDAFKIFSEEEFYNKFASAVLQGVSSTMEKRWADIVKFVQSISPSLTINSDPVNAVEVNLNFKPLKESAEEILNLPEKIAKAKGIHVIVCIDEFQQLANLPDWKRLEGTMRSVWQGQHSTTYCLYGSKRHMMMDIFGNSKNPFYRFGQMMTLKKIAKEYWKPFIHDSFYNYGKSISDEMIERICNAVQCHSWYMQQFCFLIWTRTATEVTEEIYQSQLTKLLDTNADMFITDIDGMPASQIAFLRAVCMGETHFNAQQVVAEYGLGAPRTITKNKKTLVERDFIEKSGDGFKMVDPVFELWFKREYCNILPQ</sequence>
<dbReference type="AlphaFoldDB" id="A0A3R6FE07"/>
<dbReference type="RefSeq" id="WP_119235837.1">
    <property type="nucleotide sequence ID" value="NZ_VZAH01000125.1"/>
</dbReference>
<organism evidence="2 3">
    <name type="scientific">Segatella copri</name>
    <dbReference type="NCBI Taxonomy" id="165179"/>
    <lineage>
        <taxon>Bacteria</taxon>
        <taxon>Pseudomonadati</taxon>
        <taxon>Bacteroidota</taxon>
        <taxon>Bacteroidia</taxon>
        <taxon>Bacteroidales</taxon>
        <taxon>Prevotellaceae</taxon>
        <taxon>Segatella</taxon>
    </lineage>
</organism>
<comment type="caution">
    <text evidence="2">The sequence shown here is derived from an EMBL/GenBank/DDBJ whole genome shotgun (WGS) entry which is preliminary data.</text>
</comment>
<dbReference type="EMBL" id="QRNB01000005">
    <property type="protein sequence ID" value="RHK12514.1"/>
    <property type="molecule type" value="Genomic_DNA"/>
</dbReference>
<dbReference type="SUPFAM" id="SSF52540">
    <property type="entry name" value="P-loop containing nucleoside triphosphate hydrolases"/>
    <property type="match status" value="1"/>
</dbReference>
<evidence type="ECO:0000313" key="2">
    <source>
        <dbReference type="EMBL" id="RHK12514.1"/>
    </source>
</evidence>
<dbReference type="GO" id="GO:0005524">
    <property type="term" value="F:ATP binding"/>
    <property type="evidence" value="ECO:0007669"/>
    <property type="project" value="UniProtKB-KW"/>
</dbReference>
<dbReference type="PANTHER" id="PTHR34301:SF8">
    <property type="entry name" value="ATPASE DOMAIN-CONTAINING PROTEIN"/>
    <property type="match status" value="1"/>
</dbReference>
<dbReference type="PANTHER" id="PTHR34301">
    <property type="entry name" value="DNA-BINDING PROTEIN-RELATED"/>
    <property type="match status" value="1"/>
</dbReference>
<evidence type="ECO:0000313" key="1">
    <source>
        <dbReference type="EMBL" id="MQP15319.1"/>
    </source>
</evidence>
<evidence type="ECO:0000313" key="3">
    <source>
        <dbReference type="Proteomes" id="UP000286211"/>
    </source>
</evidence>
<dbReference type="Gene3D" id="3.40.50.300">
    <property type="entry name" value="P-loop containing nucleotide triphosphate hydrolases"/>
    <property type="match status" value="1"/>
</dbReference>
<proteinExistence type="predicted"/>
<protein>
    <submittedName>
        <fullName evidence="2">ATP-binding protein</fullName>
    </submittedName>
</protein>
<keyword evidence="2" id="KW-0547">Nucleotide-binding</keyword>
<dbReference type="InterPro" id="IPR027417">
    <property type="entry name" value="P-loop_NTPase"/>
</dbReference>
<gene>
    <name evidence="2" type="ORF">DW079_01880</name>
    <name evidence="1" type="ORF">F7D25_13060</name>
</gene>
<keyword evidence="2" id="KW-0067">ATP-binding</keyword>
<accession>A0A3R6FE07</accession>
<evidence type="ECO:0000313" key="4">
    <source>
        <dbReference type="Proteomes" id="UP000477980"/>
    </source>
</evidence>
<dbReference type="EMBL" id="VZAH01000125">
    <property type="protein sequence ID" value="MQP15319.1"/>
    <property type="molecule type" value="Genomic_DNA"/>
</dbReference>
<dbReference type="Proteomes" id="UP000286211">
    <property type="component" value="Unassembled WGS sequence"/>
</dbReference>